<dbReference type="PANTHER" id="PTHR33406:SF6">
    <property type="entry name" value="MEMBRANE PROTEIN YDGH-RELATED"/>
    <property type="match status" value="1"/>
</dbReference>
<feature type="transmembrane region" description="Helical" evidence="8">
    <location>
        <begin position="297"/>
        <end position="321"/>
    </location>
</feature>
<feature type="transmembrane region" description="Helical" evidence="8">
    <location>
        <begin position="601"/>
        <end position="621"/>
    </location>
</feature>
<keyword evidence="4 8" id="KW-0812">Transmembrane</keyword>
<feature type="transmembrane region" description="Helical" evidence="8">
    <location>
        <begin position="38"/>
        <end position="56"/>
    </location>
</feature>
<dbReference type="GO" id="GO:0005886">
    <property type="term" value="C:plasma membrane"/>
    <property type="evidence" value="ECO:0007669"/>
    <property type="project" value="UniProtKB-SubCell"/>
</dbReference>
<evidence type="ECO:0000256" key="3">
    <source>
        <dbReference type="ARBA" id="ARBA00022475"/>
    </source>
</evidence>
<protein>
    <submittedName>
        <fullName evidence="10">MMPL family transporter</fullName>
    </submittedName>
</protein>
<sequence>MTTHPPSPRQSTEEPPPPSTTSFAHKYARAVAGRRAKWAVLVLWVLLIGVGGSLAAKLGDVQNNEAQTWLPKNAQATQAVKIAEDYFQDKGRLGSVVVYARDSGLTDADLAKVNSDRAQFVTDKLAAAEVPQVTIASDKKAAFLSVPIKSDKSDNSVLGDGVKDLRKAAEKNAPDGLDVRITGPAGSISDFIDVYSGMDGALMGATLGLVAIFLLFTYRSPILWLIPLLSVGLASQVASAVVYLLAKHAGLTVNGQSAYVLIVLVLGVGTDYALLLIARYREELHRHEDRHEAMVYALQRCLPAITASAATVGIATLCLVFGSMNSTRGLGPVVALGVVIVYFAMTTLLPAFLVILGRWVFWPFTPRYSAEYVDAAVEKEHGFWGKISGFVGRRPRPIWIGTVVVLGALAFGAMSLSTGQTQAEQFTKKVDSVAGQELLSEHFPAGSSAPADVYVKDAGAAAALSTVQGVPGVTSATSVASKNGWTHIESVLKNAPDTQAARKTVDRMRTALDGSSGEARDAVVGGQTAIALDTSDAQGKEEKVLIPLILAVVLIMLIILLRALVAPLMLLLSVVLSYTAAVGTAALLFHAIGYPRIDRGLLLFGFLFLVALGVDYTIFLMTRAREEVGKRGHRDGILTSLTVTGGVITSAGLVLAATFSVLAAIPTVASLQQGLLVAVGILLDTFIVRSLLIPALALELGPKFWRPGHPERDEADLPVRPHAESARLG</sequence>
<comment type="subcellular location">
    <subcellularLocation>
        <location evidence="1">Cell membrane</location>
        <topology evidence="1">Multi-pass membrane protein</topology>
    </subcellularLocation>
</comment>
<evidence type="ECO:0000313" key="10">
    <source>
        <dbReference type="EMBL" id="WTU39896.1"/>
    </source>
</evidence>
<dbReference type="Pfam" id="PF03176">
    <property type="entry name" value="MMPL"/>
    <property type="match status" value="2"/>
</dbReference>
<feature type="transmembrane region" description="Helical" evidence="8">
    <location>
        <begin position="224"/>
        <end position="246"/>
    </location>
</feature>
<feature type="transmembrane region" description="Helical" evidence="8">
    <location>
        <begin position="641"/>
        <end position="663"/>
    </location>
</feature>
<feature type="transmembrane region" description="Helical" evidence="8">
    <location>
        <begin position="570"/>
        <end position="589"/>
    </location>
</feature>
<feature type="transmembrane region" description="Helical" evidence="8">
    <location>
        <begin position="333"/>
        <end position="361"/>
    </location>
</feature>
<feature type="compositionally biased region" description="Pro residues" evidence="7">
    <location>
        <begin position="1"/>
        <end position="19"/>
    </location>
</feature>
<dbReference type="InterPro" id="IPR000731">
    <property type="entry name" value="SSD"/>
</dbReference>
<dbReference type="InterPro" id="IPR050545">
    <property type="entry name" value="Mycobact_MmpL"/>
</dbReference>
<evidence type="ECO:0000256" key="7">
    <source>
        <dbReference type="SAM" id="MobiDB-lite"/>
    </source>
</evidence>
<accession>A0AAU2GYH3</accession>
<feature type="transmembrane region" description="Helical" evidence="8">
    <location>
        <begin position="200"/>
        <end position="218"/>
    </location>
</feature>
<evidence type="ECO:0000259" key="9">
    <source>
        <dbReference type="PROSITE" id="PS50156"/>
    </source>
</evidence>
<gene>
    <name evidence="10" type="ORF">OHV25_10025</name>
</gene>
<organism evidence="10">
    <name type="scientific">Streptomyces sp. NBC_00060</name>
    <dbReference type="NCBI Taxonomy" id="2975636"/>
    <lineage>
        <taxon>Bacteria</taxon>
        <taxon>Bacillati</taxon>
        <taxon>Actinomycetota</taxon>
        <taxon>Actinomycetes</taxon>
        <taxon>Kitasatosporales</taxon>
        <taxon>Streptomycetaceae</taxon>
        <taxon>Streptomyces</taxon>
    </lineage>
</organism>
<reference evidence="10" key="1">
    <citation type="submission" date="2022-10" db="EMBL/GenBank/DDBJ databases">
        <title>The complete genomes of actinobacterial strains from the NBC collection.</title>
        <authorList>
            <person name="Joergensen T.S."/>
            <person name="Alvarez Arevalo M."/>
            <person name="Sterndorff E.B."/>
            <person name="Faurdal D."/>
            <person name="Vuksanovic O."/>
            <person name="Mourched A.-S."/>
            <person name="Charusanti P."/>
            <person name="Shaw S."/>
            <person name="Blin K."/>
            <person name="Weber T."/>
        </authorList>
    </citation>
    <scope>NUCLEOTIDE SEQUENCE</scope>
    <source>
        <strain evidence="10">NBC_00060</strain>
    </source>
</reference>
<dbReference type="PROSITE" id="PS50156">
    <property type="entry name" value="SSD"/>
    <property type="match status" value="1"/>
</dbReference>
<proteinExistence type="inferred from homology"/>
<keyword evidence="5 8" id="KW-1133">Transmembrane helix</keyword>
<dbReference type="Gene3D" id="1.20.1640.10">
    <property type="entry name" value="Multidrug efflux transporter AcrB transmembrane domain"/>
    <property type="match status" value="2"/>
</dbReference>
<keyword evidence="3" id="KW-1003">Cell membrane</keyword>
<keyword evidence="6 8" id="KW-0472">Membrane</keyword>
<dbReference type="PANTHER" id="PTHR33406">
    <property type="entry name" value="MEMBRANE PROTEIN MJ1562-RELATED"/>
    <property type="match status" value="1"/>
</dbReference>
<evidence type="ECO:0000256" key="1">
    <source>
        <dbReference type="ARBA" id="ARBA00004651"/>
    </source>
</evidence>
<feature type="domain" description="SSD" evidence="9">
    <location>
        <begin position="250"/>
        <end position="355"/>
    </location>
</feature>
<feature type="transmembrane region" description="Helical" evidence="8">
    <location>
        <begin position="544"/>
        <end position="564"/>
    </location>
</feature>
<feature type="region of interest" description="Disordered" evidence="7">
    <location>
        <begin position="1"/>
        <end position="22"/>
    </location>
</feature>
<feature type="transmembrane region" description="Helical" evidence="8">
    <location>
        <begin position="258"/>
        <end position="277"/>
    </location>
</feature>
<dbReference type="SUPFAM" id="SSF82866">
    <property type="entry name" value="Multidrug efflux transporter AcrB transmembrane domain"/>
    <property type="match status" value="2"/>
</dbReference>
<feature type="transmembrane region" description="Helical" evidence="8">
    <location>
        <begin position="675"/>
        <end position="697"/>
    </location>
</feature>
<dbReference type="AlphaFoldDB" id="A0AAU2GYH3"/>
<dbReference type="EMBL" id="CP108253">
    <property type="protein sequence ID" value="WTU39896.1"/>
    <property type="molecule type" value="Genomic_DNA"/>
</dbReference>
<dbReference type="InterPro" id="IPR004869">
    <property type="entry name" value="MMPL_dom"/>
</dbReference>
<evidence type="ECO:0000256" key="4">
    <source>
        <dbReference type="ARBA" id="ARBA00022692"/>
    </source>
</evidence>
<evidence type="ECO:0000256" key="8">
    <source>
        <dbReference type="SAM" id="Phobius"/>
    </source>
</evidence>
<name>A0AAU2GYH3_9ACTN</name>
<evidence type="ECO:0000256" key="6">
    <source>
        <dbReference type="ARBA" id="ARBA00023136"/>
    </source>
</evidence>
<evidence type="ECO:0000256" key="5">
    <source>
        <dbReference type="ARBA" id="ARBA00022989"/>
    </source>
</evidence>
<comment type="similarity">
    <text evidence="2">Belongs to the resistance-nodulation-cell division (RND) (TC 2.A.6) family. MmpL subfamily.</text>
</comment>
<evidence type="ECO:0000256" key="2">
    <source>
        <dbReference type="ARBA" id="ARBA00010157"/>
    </source>
</evidence>